<evidence type="ECO:0000259" key="1">
    <source>
        <dbReference type="PROSITE" id="PS51186"/>
    </source>
</evidence>
<gene>
    <name evidence="2" type="ORF">GCM10010334_31240</name>
</gene>
<accession>A0A919C9Y5</accession>
<evidence type="ECO:0000313" key="3">
    <source>
        <dbReference type="Proteomes" id="UP000638353"/>
    </source>
</evidence>
<dbReference type="Proteomes" id="UP000638353">
    <property type="component" value="Unassembled WGS sequence"/>
</dbReference>
<dbReference type="InterPro" id="IPR000182">
    <property type="entry name" value="GNAT_dom"/>
</dbReference>
<name>A0A919C9Y5_9ACTN</name>
<dbReference type="PANTHER" id="PTHR43328:SF1">
    <property type="entry name" value="N-ACETYLTRANSFERASE DOMAIN-CONTAINING PROTEIN"/>
    <property type="match status" value="1"/>
</dbReference>
<dbReference type="AlphaFoldDB" id="A0A919C9Y5"/>
<evidence type="ECO:0000313" key="2">
    <source>
        <dbReference type="EMBL" id="GHC93772.1"/>
    </source>
</evidence>
<reference evidence="2" key="1">
    <citation type="journal article" date="2014" name="Int. J. Syst. Evol. Microbiol.">
        <title>Complete genome sequence of Corynebacterium casei LMG S-19264T (=DSM 44701T), isolated from a smear-ripened cheese.</title>
        <authorList>
            <consortium name="US DOE Joint Genome Institute (JGI-PGF)"/>
            <person name="Walter F."/>
            <person name="Albersmeier A."/>
            <person name="Kalinowski J."/>
            <person name="Ruckert C."/>
        </authorList>
    </citation>
    <scope>NUCLEOTIDE SEQUENCE</scope>
    <source>
        <strain evidence="2">JCM 4637</strain>
    </source>
</reference>
<reference evidence="2" key="2">
    <citation type="submission" date="2020-09" db="EMBL/GenBank/DDBJ databases">
        <authorList>
            <person name="Sun Q."/>
            <person name="Ohkuma M."/>
        </authorList>
    </citation>
    <scope>NUCLEOTIDE SEQUENCE</scope>
    <source>
        <strain evidence="2">JCM 4637</strain>
    </source>
</reference>
<sequence>MLPSNPESTDLRISLREVRDGDLPVFFRQTNDAVALDMAAFTAEDPADREHFATHWRRIRNDPQVVVRTVVGRTADGEEVVVGNAAVFGPPREREITYWIGREHWGHGLATRALRALLDLVPDRPLYGRAAADNTASIRVMEKCGFVLSHREKGYANARGVEITEAVLRLDA</sequence>
<dbReference type="GO" id="GO:0016747">
    <property type="term" value="F:acyltransferase activity, transferring groups other than amino-acyl groups"/>
    <property type="evidence" value="ECO:0007669"/>
    <property type="project" value="InterPro"/>
</dbReference>
<comment type="caution">
    <text evidence="2">The sequence shown here is derived from an EMBL/GenBank/DDBJ whole genome shotgun (WGS) entry which is preliminary data.</text>
</comment>
<dbReference type="PANTHER" id="PTHR43328">
    <property type="entry name" value="ACETYLTRANSFERASE-RELATED"/>
    <property type="match status" value="1"/>
</dbReference>
<feature type="domain" description="N-acetyltransferase" evidence="1">
    <location>
        <begin position="13"/>
        <end position="172"/>
    </location>
</feature>
<dbReference type="EMBL" id="BMVC01000005">
    <property type="protein sequence ID" value="GHC93772.1"/>
    <property type="molecule type" value="Genomic_DNA"/>
</dbReference>
<dbReference type="SUPFAM" id="SSF55729">
    <property type="entry name" value="Acyl-CoA N-acyltransferases (Nat)"/>
    <property type="match status" value="1"/>
</dbReference>
<dbReference type="Gene3D" id="3.40.630.30">
    <property type="match status" value="1"/>
</dbReference>
<organism evidence="2 3">
    <name type="scientific">Streptomyces finlayi</name>
    <dbReference type="NCBI Taxonomy" id="67296"/>
    <lineage>
        <taxon>Bacteria</taxon>
        <taxon>Bacillati</taxon>
        <taxon>Actinomycetota</taxon>
        <taxon>Actinomycetes</taxon>
        <taxon>Kitasatosporales</taxon>
        <taxon>Streptomycetaceae</taxon>
        <taxon>Streptomyces</taxon>
    </lineage>
</organism>
<protein>
    <submittedName>
        <fullName evidence="2">N-acetyltransferase</fullName>
    </submittedName>
</protein>
<dbReference type="InterPro" id="IPR016181">
    <property type="entry name" value="Acyl_CoA_acyltransferase"/>
</dbReference>
<proteinExistence type="predicted"/>
<dbReference type="Pfam" id="PF13302">
    <property type="entry name" value="Acetyltransf_3"/>
    <property type="match status" value="1"/>
</dbReference>
<dbReference type="PROSITE" id="PS51186">
    <property type="entry name" value="GNAT"/>
    <property type="match status" value="1"/>
</dbReference>